<name>A0ACA9RG48_9GLOM</name>
<sequence length="133" mass="15865">VPANIREEIQFYVQEYHLGASVLKRILRNKYPNQEIYSKDLYKMIHKFKVDVQVKNNAATLYEHLSKLQQENPDWYFKINFEGINNRLFKIFWMLPEQKNQQSHIAATAIVCDETILTYEWILEQTKLATGNL</sequence>
<gene>
    <name evidence="1" type="ORF">RPERSI_LOCUS19462</name>
</gene>
<evidence type="ECO:0000313" key="1">
    <source>
        <dbReference type="EMBL" id="CAG8792784.1"/>
    </source>
</evidence>
<evidence type="ECO:0000313" key="2">
    <source>
        <dbReference type="Proteomes" id="UP000789920"/>
    </source>
</evidence>
<comment type="caution">
    <text evidence="1">The sequence shown here is derived from an EMBL/GenBank/DDBJ whole genome shotgun (WGS) entry which is preliminary data.</text>
</comment>
<dbReference type="Proteomes" id="UP000789920">
    <property type="component" value="Unassembled WGS sequence"/>
</dbReference>
<dbReference type="EMBL" id="CAJVQC010053346">
    <property type="protein sequence ID" value="CAG8792784.1"/>
    <property type="molecule type" value="Genomic_DNA"/>
</dbReference>
<protein>
    <submittedName>
        <fullName evidence="1">34589_t:CDS:1</fullName>
    </submittedName>
</protein>
<feature type="non-terminal residue" evidence="1">
    <location>
        <position position="1"/>
    </location>
</feature>
<organism evidence="1 2">
    <name type="scientific">Racocetra persica</name>
    <dbReference type="NCBI Taxonomy" id="160502"/>
    <lineage>
        <taxon>Eukaryota</taxon>
        <taxon>Fungi</taxon>
        <taxon>Fungi incertae sedis</taxon>
        <taxon>Mucoromycota</taxon>
        <taxon>Glomeromycotina</taxon>
        <taxon>Glomeromycetes</taxon>
        <taxon>Diversisporales</taxon>
        <taxon>Gigasporaceae</taxon>
        <taxon>Racocetra</taxon>
    </lineage>
</organism>
<keyword evidence="2" id="KW-1185">Reference proteome</keyword>
<proteinExistence type="predicted"/>
<accession>A0ACA9RG48</accession>
<reference evidence="1" key="1">
    <citation type="submission" date="2021-06" db="EMBL/GenBank/DDBJ databases">
        <authorList>
            <person name="Kallberg Y."/>
            <person name="Tangrot J."/>
            <person name="Rosling A."/>
        </authorList>
    </citation>
    <scope>NUCLEOTIDE SEQUENCE</scope>
    <source>
        <strain evidence="1">MA461A</strain>
    </source>
</reference>